<dbReference type="Proteomes" id="UP000323011">
    <property type="component" value="Unassembled WGS sequence"/>
</dbReference>
<dbReference type="PANTHER" id="PTHR46518:SF1">
    <property type="entry name" value="OUTER DYNEIN ARM-DOCKING COMPLEX SUBUNIT 3"/>
    <property type="match status" value="1"/>
</dbReference>
<evidence type="ECO:0000313" key="4">
    <source>
        <dbReference type="EMBL" id="KAA0176787.1"/>
    </source>
</evidence>
<evidence type="ECO:0000313" key="5">
    <source>
        <dbReference type="Proteomes" id="UP000322899"/>
    </source>
</evidence>
<dbReference type="GO" id="GO:0035253">
    <property type="term" value="C:ciliary rootlet"/>
    <property type="evidence" value="ECO:0007669"/>
    <property type="project" value="TreeGrafter"/>
</dbReference>
<organism evidence="3 6">
    <name type="scientific">Cafeteria roenbergensis</name>
    <name type="common">Marine flagellate</name>
    <dbReference type="NCBI Taxonomy" id="33653"/>
    <lineage>
        <taxon>Eukaryota</taxon>
        <taxon>Sar</taxon>
        <taxon>Stramenopiles</taxon>
        <taxon>Bigyra</taxon>
        <taxon>Opalozoa</taxon>
        <taxon>Bicosoecida</taxon>
        <taxon>Cafeteriaceae</taxon>
        <taxon>Cafeteria</taxon>
    </lineage>
</organism>
<dbReference type="GO" id="GO:0097542">
    <property type="term" value="C:ciliary tip"/>
    <property type="evidence" value="ECO:0007669"/>
    <property type="project" value="TreeGrafter"/>
</dbReference>
<proteinExistence type="predicted"/>
<dbReference type="GO" id="GO:0003341">
    <property type="term" value="P:cilium movement"/>
    <property type="evidence" value="ECO:0007669"/>
    <property type="project" value="InterPro"/>
</dbReference>
<dbReference type="GO" id="GO:0036158">
    <property type="term" value="P:outer dynein arm assembly"/>
    <property type="evidence" value="ECO:0007669"/>
    <property type="project" value="InterPro"/>
</dbReference>
<feature type="compositionally biased region" description="Basic and acidic residues" evidence="2">
    <location>
        <begin position="724"/>
        <end position="746"/>
    </location>
</feature>
<feature type="compositionally biased region" description="Low complexity" evidence="2">
    <location>
        <begin position="483"/>
        <end position="498"/>
    </location>
</feature>
<dbReference type="AlphaFoldDB" id="A0A5A8CH87"/>
<feature type="compositionally biased region" description="Low complexity" evidence="2">
    <location>
        <begin position="456"/>
        <end position="476"/>
    </location>
</feature>
<protein>
    <submittedName>
        <fullName evidence="3">Uncharacterized protein</fullName>
    </submittedName>
</protein>
<feature type="coiled-coil region" evidence="1">
    <location>
        <begin position="86"/>
        <end position="173"/>
    </location>
</feature>
<accession>A0A5A8CH87</accession>
<dbReference type="InterPro" id="IPR033192">
    <property type="entry name" value="ODAD3"/>
</dbReference>
<dbReference type="Proteomes" id="UP000322899">
    <property type="component" value="Unassembled WGS sequence"/>
</dbReference>
<feature type="region of interest" description="Disordered" evidence="2">
    <location>
        <begin position="610"/>
        <end position="669"/>
    </location>
</feature>
<dbReference type="GO" id="GO:0036064">
    <property type="term" value="C:ciliary basal body"/>
    <property type="evidence" value="ECO:0007669"/>
    <property type="project" value="TreeGrafter"/>
</dbReference>
<dbReference type="PANTHER" id="PTHR46518">
    <property type="entry name" value="COILED-COIL DOMAIN-CONTAINING PROTEIN 151"/>
    <property type="match status" value="1"/>
</dbReference>
<evidence type="ECO:0000313" key="6">
    <source>
        <dbReference type="Proteomes" id="UP000323011"/>
    </source>
</evidence>
<feature type="region of interest" description="Disordered" evidence="2">
    <location>
        <begin position="403"/>
        <end position="500"/>
    </location>
</feature>
<feature type="compositionally biased region" description="Low complexity" evidence="2">
    <location>
        <begin position="657"/>
        <end position="669"/>
    </location>
</feature>
<dbReference type="OrthoDB" id="422950at2759"/>
<reference evidence="5 6" key="1">
    <citation type="submission" date="2019-07" db="EMBL/GenBank/DDBJ databases">
        <title>Genomes of Cafeteria roenbergensis.</title>
        <authorList>
            <person name="Fischer M.G."/>
            <person name="Hackl T."/>
            <person name="Roman M."/>
        </authorList>
    </citation>
    <scope>NUCLEOTIDE SEQUENCE [LARGE SCALE GENOMIC DNA]</scope>
    <source>
        <strain evidence="3 6">BVI</strain>
        <strain evidence="4 5">E4-10P</strain>
    </source>
</reference>
<dbReference type="EMBL" id="VLTN01000021">
    <property type="protein sequence ID" value="KAA0152422.1"/>
    <property type="molecule type" value="Genomic_DNA"/>
</dbReference>
<sequence length="770" mass="81669">MNRQLSHWREASYKEMSRLLTRLRADYDGLRMANKTRQRAVADSTAEMARLEVVAAGETERAKADKELGDAAGGKDAAAEAARQLLEAQERRRLTLQHMVARLKQQRGELDTGVENLQRDLELLRRQRSEARLSLQTTRTERKHALALAERLRAQLEADRAQREGKMAAMEAALVEQGERRRAFDERERRRLNIAHLPRGDLDEAGEDRLKQLFVVRRIYASMLARRLREDARRCDRLQAAFQRIRGATGLTDTKEIVAKFLDRDGAVGALRSQLQAARDRLEAARATRQQASWRLDQVAAAAGGGSGRKRAQYVNKDAFRRRRTDAARRCAERRSRVERLTVMLEDCRACVAKLLTRLGIPVVAEVAKVDLRGARAGPRDAADTSNVAAAILATARSAAASSRLPAGSGVAGARAMRTGDEELAEPDRAGSRRRSADMSGRAASPMGAGGFDDVAGASNRSGAAPSPARSHAAAEAGRRQGDGPVAEPAGVGAAQGASQPGAVRVTLQTLDSALGQVETAVARGLAQLAAAMERDEAEVLSAADLRRLHRMLAARSGSGGVPVGGLASIHVGGGAGAYGDDDDDDDDDDEDLFTRTDIKRVSGMLVGQASSAAEGAARGGGGGRGRAGRSLQQQQQQQQQQLGMGSSGRGGKGAKRAGQTGPSASELRALQEAEAAAAPVLGFVGPVATPRPHDNPRVIITAEEAKMRSTAVAAAAAAAAATKDGKPHPPAHGRDDAARDIDSESARGSASAFSTEAGTRSGRAGTRLA</sequence>
<evidence type="ECO:0000256" key="1">
    <source>
        <dbReference type="SAM" id="Coils"/>
    </source>
</evidence>
<keyword evidence="6" id="KW-1185">Reference proteome</keyword>
<feature type="coiled-coil region" evidence="1">
    <location>
        <begin position="268"/>
        <end position="295"/>
    </location>
</feature>
<gene>
    <name evidence="4" type="ORF">FNF27_01609</name>
    <name evidence="3" type="ORF">FNF29_03988</name>
</gene>
<name>A0A5A8CH87_CAFRO</name>
<keyword evidence="1" id="KW-0175">Coiled coil</keyword>
<evidence type="ECO:0000256" key="2">
    <source>
        <dbReference type="SAM" id="MobiDB-lite"/>
    </source>
</evidence>
<feature type="compositionally biased region" description="Low complexity" evidence="2">
    <location>
        <begin position="629"/>
        <end position="645"/>
    </location>
</feature>
<comment type="caution">
    <text evidence="3">The sequence shown here is derived from an EMBL/GenBank/DDBJ whole genome shotgun (WGS) entry which is preliminary data.</text>
</comment>
<feature type="compositionally biased region" description="Polar residues" evidence="2">
    <location>
        <begin position="747"/>
        <end position="759"/>
    </location>
</feature>
<feature type="region of interest" description="Disordered" evidence="2">
    <location>
        <begin position="719"/>
        <end position="770"/>
    </location>
</feature>
<dbReference type="EMBL" id="VLTO01000006">
    <property type="protein sequence ID" value="KAA0176787.1"/>
    <property type="molecule type" value="Genomic_DNA"/>
</dbReference>
<feature type="compositionally biased region" description="Basic and acidic residues" evidence="2">
    <location>
        <begin position="418"/>
        <end position="437"/>
    </location>
</feature>
<evidence type="ECO:0000313" key="3">
    <source>
        <dbReference type="EMBL" id="KAA0152422.1"/>
    </source>
</evidence>